<name>A0AAN8U5I0_SOLBU</name>
<dbReference type="EMBL" id="JBANQN010000002">
    <property type="protein sequence ID" value="KAK6796217.1"/>
    <property type="molecule type" value="Genomic_DNA"/>
</dbReference>
<reference evidence="1 2" key="1">
    <citation type="submission" date="2024-02" db="EMBL/GenBank/DDBJ databases">
        <title>de novo genome assembly of Solanum bulbocastanum strain 11H21.</title>
        <authorList>
            <person name="Hosaka A.J."/>
        </authorList>
    </citation>
    <scope>NUCLEOTIDE SEQUENCE [LARGE SCALE GENOMIC DNA]</scope>
    <source>
        <tissue evidence="1">Young leaves</tissue>
    </source>
</reference>
<gene>
    <name evidence="1" type="ORF">RDI58_003918</name>
</gene>
<dbReference type="Proteomes" id="UP001371456">
    <property type="component" value="Unassembled WGS sequence"/>
</dbReference>
<evidence type="ECO:0000313" key="2">
    <source>
        <dbReference type="Proteomes" id="UP001371456"/>
    </source>
</evidence>
<protein>
    <submittedName>
        <fullName evidence="1">Uncharacterized protein</fullName>
    </submittedName>
</protein>
<organism evidence="1 2">
    <name type="scientific">Solanum bulbocastanum</name>
    <name type="common">Wild potato</name>
    <dbReference type="NCBI Taxonomy" id="147425"/>
    <lineage>
        <taxon>Eukaryota</taxon>
        <taxon>Viridiplantae</taxon>
        <taxon>Streptophyta</taxon>
        <taxon>Embryophyta</taxon>
        <taxon>Tracheophyta</taxon>
        <taxon>Spermatophyta</taxon>
        <taxon>Magnoliopsida</taxon>
        <taxon>eudicotyledons</taxon>
        <taxon>Gunneridae</taxon>
        <taxon>Pentapetalae</taxon>
        <taxon>asterids</taxon>
        <taxon>lamiids</taxon>
        <taxon>Solanales</taxon>
        <taxon>Solanaceae</taxon>
        <taxon>Solanoideae</taxon>
        <taxon>Solaneae</taxon>
        <taxon>Solanum</taxon>
    </lineage>
</organism>
<evidence type="ECO:0000313" key="1">
    <source>
        <dbReference type="EMBL" id="KAK6796217.1"/>
    </source>
</evidence>
<keyword evidence="2" id="KW-1185">Reference proteome</keyword>
<comment type="caution">
    <text evidence="1">The sequence shown here is derived from an EMBL/GenBank/DDBJ whole genome shotgun (WGS) entry which is preliminary data.</text>
</comment>
<accession>A0AAN8U5I0</accession>
<proteinExistence type="predicted"/>
<sequence length="72" mass="8149">MHFMLEISCLETFTIDTNRVCPSYSTIPFPNVSGTTALIDATQLPPPLDMWGTYAQHDTTPFNSHDKRYSQP</sequence>
<dbReference type="AlphaFoldDB" id="A0AAN8U5I0"/>